<dbReference type="Pfam" id="PF25601">
    <property type="entry name" value="AAA_lid_14"/>
    <property type="match status" value="1"/>
</dbReference>
<feature type="domain" description="PAS" evidence="6">
    <location>
        <begin position="23"/>
        <end position="74"/>
    </location>
</feature>
<dbReference type="SUPFAM" id="SSF55785">
    <property type="entry name" value="PYP-like sensor domain (PAS domain)"/>
    <property type="match status" value="1"/>
</dbReference>
<dbReference type="PANTHER" id="PTHR32071">
    <property type="entry name" value="TRANSCRIPTIONAL REGULATORY PROTEIN"/>
    <property type="match status" value="1"/>
</dbReference>
<dbReference type="SUPFAM" id="SSF52540">
    <property type="entry name" value="P-loop containing nucleoside triphosphate hydrolases"/>
    <property type="match status" value="1"/>
</dbReference>
<evidence type="ECO:0000256" key="2">
    <source>
        <dbReference type="ARBA" id="ARBA00022840"/>
    </source>
</evidence>
<dbReference type="InterPro" id="IPR003593">
    <property type="entry name" value="AAA+_ATPase"/>
</dbReference>
<comment type="caution">
    <text evidence="7">The sequence shown here is derived from an EMBL/GenBank/DDBJ whole genome shotgun (WGS) entry which is preliminary data.</text>
</comment>
<dbReference type="GO" id="GO:0043565">
    <property type="term" value="F:sequence-specific DNA binding"/>
    <property type="evidence" value="ECO:0007669"/>
    <property type="project" value="InterPro"/>
</dbReference>
<evidence type="ECO:0000313" key="7">
    <source>
        <dbReference type="EMBL" id="PTX58349.1"/>
    </source>
</evidence>
<dbReference type="PRINTS" id="PR01590">
    <property type="entry name" value="HTHFIS"/>
</dbReference>
<protein>
    <submittedName>
        <fullName evidence="7">Transcriptional regulator</fullName>
    </submittedName>
</protein>
<gene>
    <name evidence="7" type="ORF">C8P63_11797</name>
</gene>
<dbReference type="Gene3D" id="3.40.50.300">
    <property type="entry name" value="P-loop containing nucleotide triphosphate hydrolases"/>
    <property type="match status" value="1"/>
</dbReference>
<dbReference type="InterPro" id="IPR009057">
    <property type="entry name" value="Homeodomain-like_sf"/>
</dbReference>
<dbReference type="PANTHER" id="PTHR32071:SF57">
    <property type="entry name" value="C4-DICARBOXYLATE TRANSPORT TRANSCRIPTIONAL REGULATORY PROTEIN DCTD"/>
    <property type="match status" value="1"/>
</dbReference>
<dbReference type="SMART" id="SM00091">
    <property type="entry name" value="PAS"/>
    <property type="match status" value="1"/>
</dbReference>
<dbReference type="PROSITE" id="PS00688">
    <property type="entry name" value="SIGMA54_INTERACT_3"/>
    <property type="match status" value="1"/>
</dbReference>
<dbReference type="PROSITE" id="PS50045">
    <property type="entry name" value="SIGMA54_INTERACT_4"/>
    <property type="match status" value="1"/>
</dbReference>
<evidence type="ECO:0000259" key="5">
    <source>
        <dbReference type="PROSITE" id="PS50045"/>
    </source>
</evidence>
<dbReference type="AlphaFoldDB" id="A0A2T6BQM5"/>
<dbReference type="InterPro" id="IPR027417">
    <property type="entry name" value="P-loop_NTPase"/>
</dbReference>
<keyword evidence="2" id="KW-0067">ATP-binding</keyword>
<dbReference type="InterPro" id="IPR035965">
    <property type="entry name" value="PAS-like_dom_sf"/>
</dbReference>
<dbReference type="InterPro" id="IPR013767">
    <property type="entry name" value="PAS_fold"/>
</dbReference>
<evidence type="ECO:0000256" key="3">
    <source>
        <dbReference type="ARBA" id="ARBA00023015"/>
    </source>
</evidence>
<dbReference type="InterPro" id="IPR002078">
    <property type="entry name" value="Sigma_54_int"/>
</dbReference>
<evidence type="ECO:0000256" key="4">
    <source>
        <dbReference type="ARBA" id="ARBA00023163"/>
    </source>
</evidence>
<dbReference type="EMBL" id="QBKR01000017">
    <property type="protein sequence ID" value="PTX58349.1"/>
    <property type="molecule type" value="Genomic_DNA"/>
</dbReference>
<dbReference type="CDD" id="cd00009">
    <property type="entry name" value="AAA"/>
    <property type="match status" value="1"/>
</dbReference>
<feature type="domain" description="Sigma-54 factor interaction" evidence="5">
    <location>
        <begin position="163"/>
        <end position="393"/>
    </location>
</feature>
<evidence type="ECO:0000313" key="8">
    <source>
        <dbReference type="Proteomes" id="UP000244240"/>
    </source>
</evidence>
<dbReference type="Pfam" id="PF00158">
    <property type="entry name" value="Sigma54_activat"/>
    <property type="match status" value="1"/>
</dbReference>
<dbReference type="PROSITE" id="PS50112">
    <property type="entry name" value="PAS"/>
    <property type="match status" value="1"/>
</dbReference>
<dbReference type="FunFam" id="3.40.50.300:FF:000006">
    <property type="entry name" value="DNA-binding transcriptional regulator NtrC"/>
    <property type="match status" value="1"/>
</dbReference>
<sequence length="470" mass="52908">MVTLGENRDYEELLHVYEECLESKEMIEAAFESAYEGIIITDPRGYVRMLNDTYAEFLKVKVEDAIGRHVTEVVENTRMHIVAKTGKAELARVQKIRDGNMVVHRIPILKEGKVVAVVGKVLFQDVRELHALSARVLQLQEELEYYKGELIKHLGVRYGLEDIIGCSPKLKEVKAMARRVAPSDSTVFISGESGTGKELFAHSIHRMSRRSSGPFIKVNCAAIPETLIESVLFGYAEGAFTGAAKGGRKGKFEMAHRGTIFLDEIGELPLTMQAKLLRVLQEKEVEPVGAVHPVKVDVRIVAASNRDLRKMVRDNRFREDLYYRLNVVTLSIPPLQERPEDIPELVGHFLEELGREVGIHVAGVEPDAMEALVGYRWPGNVRELKNVLEQALHLTEGDRIRQEDLPVHVARGKSRVRLPFTLKEAVEDAEREAILQALKVHAGNRERAIHMLGISRSGFYHKVKKLGIDL</sequence>
<dbReference type="InterPro" id="IPR058031">
    <property type="entry name" value="AAA_lid_NorR"/>
</dbReference>
<name>A0A2T6BQM5_9BACL</name>
<dbReference type="Pfam" id="PF02954">
    <property type="entry name" value="HTH_8"/>
    <property type="match status" value="1"/>
</dbReference>
<reference evidence="7 8" key="1">
    <citation type="submission" date="2018-04" db="EMBL/GenBank/DDBJ databases">
        <title>Genomic Encyclopedia of Archaeal and Bacterial Type Strains, Phase II (KMG-II): from individual species to whole genera.</title>
        <authorList>
            <person name="Goeker M."/>
        </authorList>
    </citation>
    <scope>NUCLEOTIDE SEQUENCE [LARGE SCALE GENOMIC DNA]</scope>
    <source>
        <strain evidence="7 8">DSM 45787</strain>
    </source>
</reference>
<organism evidence="7 8">
    <name type="scientific">Melghirimyces profundicolus</name>
    <dbReference type="NCBI Taxonomy" id="1242148"/>
    <lineage>
        <taxon>Bacteria</taxon>
        <taxon>Bacillati</taxon>
        <taxon>Bacillota</taxon>
        <taxon>Bacilli</taxon>
        <taxon>Bacillales</taxon>
        <taxon>Thermoactinomycetaceae</taxon>
        <taxon>Melghirimyces</taxon>
    </lineage>
</organism>
<keyword evidence="1" id="KW-0547">Nucleotide-binding</keyword>
<dbReference type="Pfam" id="PF00989">
    <property type="entry name" value="PAS"/>
    <property type="match status" value="1"/>
</dbReference>
<dbReference type="SUPFAM" id="SSF46689">
    <property type="entry name" value="Homeodomain-like"/>
    <property type="match status" value="1"/>
</dbReference>
<proteinExistence type="predicted"/>
<dbReference type="InterPro" id="IPR000014">
    <property type="entry name" value="PAS"/>
</dbReference>
<dbReference type="Gene3D" id="1.10.10.60">
    <property type="entry name" value="Homeodomain-like"/>
    <property type="match status" value="1"/>
</dbReference>
<keyword evidence="4" id="KW-0804">Transcription</keyword>
<dbReference type="InterPro" id="IPR002197">
    <property type="entry name" value="HTH_Fis"/>
</dbReference>
<dbReference type="InterPro" id="IPR025944">
    <property type="entry name" value="Sigma_54_int_dom_CS"/>
</dbReference>
<dbReference type="GO" id="GO:0005524">
    <property type="term" value="F:ATP binding"/>
    <property type="evidence" value="ECO:0007669"/>
    <property type="project" value="UniProtKB-KW"/>
</dbReference>
<evidence type="ECO:0000259" key="6">
    <source>
        <dbReference type="PROSITE" id="PS50112"/>
    </source>
</evidence>
<dbReference type="GO" id="GO:0006355">
    <property type="term" value="P:regulation of DNA-templated transcription"/>
    <property type="evidence" value="ECO:0007669"/>
    <property type="project" value="InterPro"/>
</dbReference>
<accession>A0A2T6BQM5</accession>
<keyword evidence="8" id="KW-1185">Reference proteome</keyword>
<dbReference type="Gene3D" id="1.10.8.60">
    <property type="match status" value="1"/>
</dbReference>
<keyword evidence="3" id="KW-0805">Transcription regulation</keyword>
<evidence type="ECO:0000256" key="1">
    <source>
        <dbReference type="ARBA" id="ARBA00022741"/>
    </source>
</evidence>
<dbReference type="PROSITE" id="PS00675">
    <property type="entry name" value="SIGMA54_INTERACT_1"/>
    <property type="match status" value="1"/>
</dbReference>
<dbReference type="InterPro" id="IPR025662">
    <property type="entry name" value="Sigma_54_int_dom_ATP-bd_1"/>
</dbReference>
<dbReference type="Gene3D" id="3.30.450.20">
    <property type="entry name" value="PAS domain"/>
    <property type="match status" value="1"/>
</dbReference>
<dbReference type="SMART" id="SM00382">
    <property type="entry name" value="AAA"/>
    <property type="match status" value="1"/>
</dbReference>
<dbReference type="Proteomes" id="UP000244240">
    <property type="component" value="Unassembled WGS sequence"/>
</dbReference>